<dbReference type="NCBIfam" id="TIGR00040">
    <property type="entry name" value="yfcE"/>
    <property type="match status" value="1"/>
</dbReference>
<dbReference type="GO" id="GO:0016787">
    <property type="term" value="F:hydrolase activity"/>
    <property type="evidence" value="ECO:0007669"/>
    <property type="project" value="UniProtKB-UniRule"/>
</dbReference>
<dbReference type="Gene3D" id="3.60.21.10">
    <property type="match status" value="1"/>
</dbReference>
<reference evidence="6 7" key="1">
    <citation type="submission" date="2018-05" db="EMBL/GenBank/DDBJ databases">
        <title>Genomic Encyclopedia of Type Strains, Phase IV (KMG-IV): sequencing the most valuable type-strain genomes for metagenomic binning, comparative biology and taxonomic classification.</title>
        <authorList>
            <person name="Goeker M."/>
        </authorList>
    </citation>
    <scope>NUCLEOTIDE SEQUENCE [LARGE SCALE GENOMIC DNA]</scope>
    <source>
        <strain evidence="6 7">DSM 23606</strain>
    </source>
</reference>
<evidence type="ECO:0000313" key="6">
    <source>
        <dbReference type="EMBL" id="PWV60223.1"/>
    </source>
</evidence>
<dbReference type="OrthoDB" id="9785951at2"/>
<feature type="domain" description="Calcineurin-like phosphoesterase" evidence="5">
    <location>
        <begin position="4"/>
        <end position="133"/>
    </location>
</feature>
<evidence type="ECO:0000256" key="4">
    <source>
        <dbReference type="RuleBase" id="RU362039"/>
    </source>
</evidence>
<dbReference type="EMBL" id="QGTJ01000008">
    <property type="protein sequence ID" value="PWV60223.1"/>
    <property type="molecule type" value="Genomic_DNA"/>
</dbReference>
<sequence length="155" mass="16620">MSGRIGVISDTHGLLRPQALAALDGCALILHAGDIGDPQILEALRRLAPLHAVRGNNDHGHWAEALPLALTVEHAGLRIHLLHNVRELALDPLATGIDVVVYGHSHKPRCEHHGGVLWFNPGSAGPRRFSLPIACGWLWAEGAAAQGEWQPLALD</sequence>
<dbReference type="EC" id="3.1.4.-" evidence="4"/>
<dbReference type="PROSITE" id="PS01269">
    <property type="entry name" value="UPF0025"/>
    <property type="match status" value="1"/>
</dbReference>
<dbReference type="InterPro" id="IPR029052">
    <property type="entry name" value="Metallo-depent_PP-like"/>
</dbReference>
<dbReference type="InterPro" id="IPR020935">
    <property type="entry name" value="PdiEstase_YfcE_CS"/>
</dbReference>
<dbReference type="SUPFAM" id="SSF56300">
    <property type="entry name" value="Metallo-dependent phosphatases"/>
    <property type="match status" value="1"/>
</dbReference>
<evidence type="ECO:0000256" key="1">
    <source>
        <dbReference type="ARBA" id="ARBA00008950"/>
    </source>
</evidence>
<proteinExistence type="inferred from homology"/>
<dbReference type="Proteomes" id="UP000246569">
    <property type="component" value="Unassembled WGS sequence"/>
</dbReference>
<comment type="similarity">
    <text evidence="1 4">Belongs to the metallophosphoesterase superfamily. YfcE family.</text>
</comment>
<evidence type="ECO:0000313" key="7">
    <source>
        <dbReference type="Proteomes" id="UP000246569"/>
    </source>
</evidence>
<protein>
    <recommendedName>
        <fullName evidence="4">Phosphoesterase</fullName>
        <ecNumber evidence="4">3.1.4.-</ecNumber>
    </recommendedName>
</protein>
<dbReference type="GO" id="GO:0046872">
    <property type="term" value="F:metal ion binding"/>
    <property type="evidence" value="ECO:0007669"/>
    <property type="project" value="UniProtKB-KW"/>
</dbReference>
<keyword evidence="7" id="KW-1185">Reference proteome</keyword>
<evidence type="ECO:0000256" key="2">
    <source>
        <dbReference type="ARBA" id="ARBA00022723"/>
    </source>
</evidence>
<dbReference type="RefSeq" id="WP_110019324.1">
    <property type="nucleotide sequence ID" value="NZ_QGTJ01000008.1"/>
</dbReference>
<comment type="cofactor">
    <cofactor evidence="4">
        <name>a divalent metal cation</name>
        <dbReference type="ChEBI" id="CHEBI:60240"/>
    </cofactor>
</comment>
<name>A0A317MSM0_9GAMM</name>
<evidence type="ECO:0000259" key="5">
    <source>
        <dbReference type="Pfam" id="PF12850"/>
    </source>
</evidence>
<organism evidence="6 7">
    <name type="scientific">Plasticicumulans acidivorans</name>
    <dbReference type="NCBI Taxonomy" id="886464"/>
    <lineage>
        <taxon>Bacteria</taxon>
        <taxon>Pseudomonadati</taxon>
        <taxon>Pseudomonadota</taxon>
        <taxon>Gammaproteobacteria</taxon>
        <taxon>Candidatus Competibacteraceae</taxon>
        <taxon>Plasticicumulans</taxon>
    </lineage>
</organism>
<gene>
    <name evidence="6" type="ORF">C7443_108152</name>
</gene>
<keyword evidence="3" id="KW-0378">Hydrolase</keyword>
<dbReference type="InterPro" id="IPR000979">
    <property type="entry name" value="Phosphodiesterase_MJ0936/Vps29"/>
</dbReference>
<comment type="caution">
    <text evidence="6">The sequence shown here is derived from an EMBL/GenBank/DDBJ whole genome shotgun (WGS) entry which is preliminary data.</text>
</comment>
<evidence type="ECO:0000256" key="3">
    <source>
        <dbReference type="ARBA" id="ARBA00022801"/>
    </source>
</evidence>
<dbReference type="Pfam" id="PF12850">
    <property type="entry name" value="Metallophos_2"/>
    <property type="match status" value="1"/>
</dbReference>
<dbReference type="AlphaFoldDB" id="A0A317MSM0"/>
<dbReference type="InterPro" id="IPR024654">
    <property type="entry name" value="Calcineurin-like_PHP_lpxH"/>
</dbReference>
<dbReference type="PANTHER" id="PTHR11124">
    <property type="entry name" value="VACUOLAR SORTING PROTEIN VPS29"/>
    <property type="match status" value="1"/>
</dbReference>
<accession>A0A317MSM0</accession>
<keyword evidence="2 4" id="KW-0479">Metal-binding</keyword>